<feature type="transmembrane region" description="Helical" evidence="2">
    <location>
        <begin position="143"/>
        <end position="162"/>
    </location>
</feature>
<dbReference type="Pfam" id="PF11992">
    <property type="entry name" value="TgpA_N"/>
    <property type="match status" value="1"/>
</dbReference>
<protein>
    <submittedName>
        <fullName evidence="4">Transglutaminase domain-containing protein</fullName>
    </submittedName>
</protein>
<dbReference type="EMBL" id="JAAGOB010000015">
    <property type="protein sequence ID" value="NED98035.1"/>
    <property type="molecule type" value="Genomic_DNA"/>
</dbReference>
<feature type="compositionally biased region" description="Basic and acidic residues" evidence="1">
    <location>
        <begin position="528"/>
        <end position="538"/>
    </location>
</feature>
<dbReference type="InterPro" id="IPR038765">
    <property type="entry name" value="Papain-like_cys_pep_sf"/>
</dbReference>
<evidence type="ECO:0000313" key="4">
    <source>
        <dbReference type="EMBL" id="NED98035.1"/>
    </source>
</evidence>
<feature type="transmembrane region" description="Helical" evidence="2">
    <location>
        <begin position="168"/>
        <end position="186"/>
    </location>
</feature>
<comment type="caution">
    <text evidence="4">The sequence shown here is derived from an EMBL/GenBank/DDBJ whole genome shotgun (WGS) entry which is preliminary data.</text>
</comment>
<name>A0A6N9YSV1_9ACTN</name>
<gene>
    <name evidence="4" type="ORF">G1H11_22305</name>
</gene>
<keyword evidence="5" id="KW-1185">Reference proteome</keyword>
<proteinExistence type="predicted"/>
<dbReference type="Proteomes" id="UP000469185">
    <property type="component" value="Unassembled WGS sequence"/>
</dbReference>
<dbReference type="SUPFAM" id="SSF54001">
    <property type="entry name" value="Cysteine proteinases"/>
    <property type="match status" value="1"/>
</dbReference>
<keyword evidence="2" id="KW-0472">Membrane</keyword>
<dbReference type="SMART" id="SM00460">
    <property type="entry name" value="TGc"/>
    <property type="match status" value="1"/>
</dbReference>
<keyword evidence="2" id="KW-0812">Transmembrane</keyword>
<feature type="transmembrane region" description="Helical" evidence="2">
    <location>
        <begin position="52"/>
        <end position="73"/>
    </location>
</feature>
<evidence type="ECO:0000256" key="1">
    <source>
        <dbReference type="SAM" id="MobiDB-lite"/>
    </source>
</evidence>
<feature type="region of interest" description="Disordered" evidence="1">
    <location>
        <begin position="526"/>
        <end position="577"/>
    </location>
</feature>
<feature type="region of interest" description="Disordered" evidence="1">
    <location>
        <begin position="670"/>
        <end position="701"/>
    </location>
</feature>
<feature type="domain" description="Transglutaminase-like" evidence="3">
    <location>
        <begin position="458"/>
        <end position="528"/>
    </location>
</feature>
<evidence type="ECO:0000256" key="2">
    <source>
        <dbReference type="SAM" id="Phobius"/>
    </source>
</evidence>
<evidence type="ECO:0000259" key="3">
    <source>
        <dbReference type="SMART" id="SM00460"/>
    </source>
</evidence>
<dbReference type="AlphaFoldDB" id="A0A6N9YSV1"/>
<feature type="compositionally biased region" description="Gly residues" evidence="1">
    <location>
        <begin position="677"/>
        <end position="693"/>
    </location>
</feature>
<organism evidence="4 5">
    <name type="scientific">Phytoactinopolyspora alkaliphila</name>
    <dbReference type="NCBI Taxonomy" id="1783498"/>
    <lineage>
        <taxon>Bacteria</taxon>
        <taxon>Bacillati</taxon>
        <taxon>Actinomycetota</taxon>
        <taxon>Actinomycetes</taxon>
        <taxon>Jiangellales</taxon>
        <taxon>Jiangellaceae</taxon>
        <taxon>Phytoactinopolyspora</taxon>
    </lineage>
</organism>
<dbReference type="PANTHER" id="PTHR42736:SF1">
    <property type="entry name" value="PROTEIN-GLUTAMINE GAMMA-GLUTAMYLTRANSFERASE"/>
    <property type="match status" value="1"/>
</dbReference>
<feature type="transmembrane region" description="Helical" evidence="2">
    <location>
        <begin position="30"/>
        <end position="47"/>
    </location>
</feature>
<dbReference type="Pfam" id="PF01841">
    <property type="entry name" value="Transglut_core"/>
    <property type="match status" value="1"/>
</dbReference>
<sequence>MRYAWAALVLLAASLPLARAYDGWVILPALLVAVLLPLALVAAGRWLKLPAWLVATAVSGLCTAAALGVLRTAEQGLPLIDMPAWRDSPGLSVLGPLIDSVPRLLTGPRPAPGDAEMLTPVMLLVALISLTVYLLAGRCPGPGVSPVMGAAVLYVCAALLTAGEADRHGVAALVVVVLSGAGWVLLDRPENQSRSDRAATRRTPGRRAAMLSGVAGLAVVGSVTLVAAALPSSEPFEPRELVTPPVVSIEATNPLPMLSLWGEESDLELFRVRGTAPDRLALVVLPEYDGAGWSADAQFQPMGAVRAPDLPPGRHRGAYDVVVDVVDLPGLWLPAAGTPTGSSLADVYVDVDTGSLVRPAGTPAGLQYAIRGEVDQGSAGLLRSAGVPADAPERYLAVPGLPREFATYAAEATVNARSRFEQAQALETLVRTDRSLDPLAPVGSSYARLREFLFGDDAPGAQSGTSEQFATAFIVMARSLGIPSRLVVGFDVPRAGDGDAATVYGKHANAWPEVYLSGAGWVAFDPTPSDREVGDGDRTTLVGEDELVDEDDPGEDDEASEPVAEPPGGDEVPDESRSGLAWPAAITVVIGVLLTAVVVLFVLRVQRRLRHRRAGAVGAWDEALDAMWLAGVRAPVSRAAPDLAGDLARLGGGDGAAGLAAVAEREAFGPPVTTAGSGRGSVRGGPDVQGGGSRSPAGDRLPHWKVATALARGVRRGSAWPRRLLWWIDPRVLRR</sequence>
<keyword evidence="2" id="KW-1133">Transmembrane helix</keyword>
<dbReference type="InterPro" id="IPR002931">
    <property type="entry name" value="Transglutaminase-like"/>
</dbReference>
<feature type="transmembrane region" description="Helical" evidence="2">
    <location>
        <begin position="117"/>
        <end position="136"/>
    </location>
</feature>
<reference evidence="4 5" key="1">
    <citation type="submission" date="2020-02" db="EMBL/GenBank/DDBJ databases">
        <authorList>
            <person name="Li X.-J."/>
            <person name="Feng X.-M."/>
        </authorList>
    </citation>
    <scope>NUCLEOTIDE SEQUENCE [LARGE SCALE GENOMIC DNA]</scope>
    <source>
        <strain evidence="4 5">CGMCC 4.7225</strain>
    </source>
</reference>
<dbReference type="InterPro" id="IPR052901">
    <property type="entry name" value="Bact_TGase-like"/>
</dbReference>
<evidence type="ECO:0000313" key="5">
    <source>
        <dbReference type="Proteomes" id="UP000469185"/>
    </source>
</evidence>
<accession>A0A6N9YSV1</accession>
<feature type="transmembrane region" description="Helical" evidence="2">
    <location>
        <begin position="580"/>
        <end position="603"/>
    </location>
</feature>
<dbReference type="RefSeq" id="WP_163820815.1">
    <property type="nucleotide sequence ID" value="NZ_JAAGOB010000015.1"/>
</dbReference>
<feature type="compositionally biased region" description="Acidic residues" evidence="1">
    <location>
        <begin position="543"/>
        <end position="560"/>
    </location>
</feature>
<feature type="transmembrane region" description="Helical" evidence="2">
    <location>
        <begin position="207"/>
        <end position="230"/>
    </location>
</feature>
<dbReference type="Gene3D" id="3.10.620.30">
    <property type="match status" value="1"/>
</dbReference>
<dbReference type="PANTHER" id="PTHR42736">
    <property type="entry name" value="PROTEIN-GLUTAMINE GAMMA-GLUTAMYLTRANSFERASE"/>
    <property type="match status" value="1"/>
</dbReference>
<dbReference type="InterPro" id="IPR021878">
    <property type="entry name" value="TgpA_N"/>
</dbReference>